<accession>G4ZWS5</accession>
<dbReference type="AlphaFoldDB" id="G4ZWS5"/>
<dbReference type="Proteomes" id="UP000002640">
    <property type="component" value="Unassembled WGS sequence"/>
</dbReference>
<dbReference type="RefSeq" id="XP_009532782.1">
    <property type="nucleotide sequence ID" value="XM_009534487.1"/>
</dbReference>
<dbReference type="GeneID" id="20653210"/>
<dbReference type="KEGG" id="psoj:PHYSODRAFT_460021"/>
<sequence>RARPRVRLLYIDEAVRQRFCSNAQYLLQTALKDPLADSTSGQLARKALRYRNIMSRTEEIDLHDPTSDVSAFFGIKWQRSYSL</sequence>
<reference evidence="1 2" key="1">
    <citation type="journal article" date="2006" name="Science">
        <title>Phytophthora genome sequences uncover evolutionary origins and mechanisms of pathogenesis.</title>
        <authorList>
            <person name="Tyler B.M."/>
            <person name="Tripathy S."/>
            <person name="Zhang X."/>
            <person name="Dehal P."/>
            <person name="Jiang R.H."/>
            <person name="Aerts A."/>
            <person name="Arredondo F.D."/>
            <person name="Baxter L."/>
            <person name="Bensasson D."/>
            <person name="Beynon J.L."/>
            <person name="Chapman J."/>
            <person name="Damasceno C.M."/>
            <person name="Dorrance A.E."/>
            <person name="Dou D."/>
            <person name="Dickerman A.W."/>
            <person name="Dubchak I.L."/>
            <person name="Garbelotto M."/>
            <person name="Gijzen M."/>
            <person name="Gordon S.G."/>
            <person name="Govers F."/>
            <person name="Grunwald N.J."/>
            <person name="Huang W."/>
            <person name="Ivors K.L."/>
            <person name="Jones R.W."/>
            <person name="Kamoun S."/>
            <person name="Krampis K."/>
            <person name="Lamour K.H."/>
            <person name="Lee M.K."/>
            <person name="McDonald W.H."/>
            <person name="Medina M."/>
            <person name="Meijer H.J."/>
            <person name="Nordberg E.K."/>
            <person name="Maclean D.J."/>
            <person name="Ospina-Giraldo M.D."/>
            <person name="Morris P.F."/>
            <person name="Phuntumart V."/>
            <person name="Putnam N.H."/>
            <person name="Rash S."/>
            <person name="Rose J.K."/>
            <person name="Sakihama Y."/>
            <person name="Salamov A.A."/>
            <person name="Savidor A."/>
            <person name="Scheuring C.F."/>
            <person name="Smith B.M."/>
            <person name="Sobral B.W."/>
            <person name="Terry A."/>
            <person name="Torto-Alalibo T.A."/>
            <person name="Win J."/>
            <person name="Xu Z."/>
            <person name="Zhang H."/>
            <person name="Grigoriev I.V."/>
            <person name="Rokhsar D.S."/>
            <person name="Boore J.L."/>
        </authorList>
    </citation>
    <scope>NUCLEOTIDE SEQUENCE [LARGE SCALE GENOMIC DNA]</scope>
    <source>
        <strain evidence="1 2">P6497</strain>
    </source>
</reference>
<feature type="non-terminal residue" evidence="1">
    <location>
        <position position="1"/>
    </location>
</feature>
<evidence type="ECO:0000313" key="1">
    <source>
        <dbReference type="EMBL" id="EGZ12449.1"/>
    </source>
</evidence>
<feature type="non-terminal residue" evidence="1">
    <location>
        <position position="83"/>
    </location>
</feature>
<proteinExistence type="predicted"/>
<dbReference type="EMBL" id="JH159157">
    <property type="protein sequence ID" value="EGZ12449.1"/>
    <property type="molecule type" value="Genomic_DNA"/>
</dbReference>
<protein>
    <submittedName>
        <fullName evidence="1">Uncharacterized protein</fullName>
    </submittedName>
</protein>
<keyword evidence="2" id="KW-1185">Reference proteome</keyword>
<name>G4ZWS5_PHYSP</name>
<gene>
    <name evidence="1" type="ORF">PHYSODRAFT_460021</name>
</gene>
<evidence type="ECO:0000313" key="2">
    <source>
        <dbReference type="Proteomes" id="UP000002640"/>
    </source>
</evidence>
<organism evidence="1 2">
    <name type="scientific">Phytophthora sojae (strain P6497)</name>
    <name type="common">Soybean stem and root rot agent</name>
    <name type="synonym">Phytophthora megasperma f. sp. glycines</name>
    <dbReference type="NCBI Taxonomy" id="1094619"/>
    <lineage>
        <taxon>Eukaryota</taxon>
        <taxon>Sar</taxon>
        <taxon>Stramenopiles</taxon>
        <taxon>Oomycota</taxon>
        <taxon>Peronosporomycetes</taxon>
        <taxon>Peronosporales</taxon>
        <taxon>Peronosporaceae</taxon>
        <taxon>Phytophthora</taxon>
    </lineage>
</organism>
<dbReference type="InParanoid" id="G4ZWS5"/>